<dbReference type="GO" id="GO:0008758">
    <property type="term" value="F:UDP-2,3-diacylglucosamine hydrolase activity"/>
    <property type="evidence" value="ECO:0007669"/>
    <property type="project" value="TreeGrafter"/>
</dbReference>
<feature type="transmembrane region" description="Helical" evidence="5">
    <location>
        <begin position="44"/>
        <end position="63"/>
    </location>
</feature>
<keyword evidence="2" id="KW-0479">Metal-binding</keyword>
<dbReference type="FunFam" id="3.60.21.10:FF:000028">
    <property type="entry name" value="Putative metallophosphoesterase"/>
    <property type="match status" value="1"/>
</dbReference>
<feature type="domain" description="Calcineurin-like phosphoesterase" evidence="6">
    <location>
        <begin position="163"/>
        <end position="337"/>
    </location>
</feature>
<keyword evidence="5" id="KW-1133">Transmembrane helix</keyword>
<keyword evidence="5" id="KW-0812">Transmembrane</keyword>
<comment type="similarity">
    <text evidence="4">Belongs to the metallophosphoesterase superfamily.</text>
</comment>
<organism evidence="7">
    <name type="scientific">uncultured bacterium A1Q1_fos_1807</name>
    <dbReference type="NCBI Taxonomy" id="1256552"/>
    <lineage>
        <taxon>Bacteria</taxon>
        <taxon>environmental samples</taxon>
    </lineage>
</organism>
<dbReference type="Gene3D" id="3.60.21.10">
    <property type="match status" value="1"/>
</dbReference>
<dbReference type="InterPro" id="IPR051158">
    <property type="entry name" value="Metallophosphoesterase_sf"/>
</dbReference>
<dbReference type="EMBL" id="JX649883">
    <property type="protein sequence ID" value="AGC71816.1"/>
    <property type="molecule type" value="Genomic_DNA"/>
</dbReference>
<accession>L7VWQ9</accession>
<evidence type="ECO:0000256" key="1">
    <source>
        <dbReference type="ARBA" id="ARBA00001968"/>
    </source>
</evidence>
<protein>
    <submittedName>
        <fullName evidence="7">Metallophosphoesterase</fullName>
    </submittedName>
</protein>
<comment type="cofactor">
    <cofactor evidence="1">
        <name>a divalent metal cation</name>
        <dbReference type="ChEBI" id="CHEBI:60240"/>
    </cofactor>
</comment>
<sequence length="396" mass="42969">MPILRTLLFVTIMTLALCGLHYYLYLRVARGLSLGPTEQRLLKLGLGALFALLWLSFPLMRLVPRPIASPILWASYIWMGTMAVSSVTFGLVDLARLLGGALSPMLPIDESRRVWLGKLVDVLALGGAAAMSATALTQGLRKVGVKRVEISLAKLPPSLDGFRMVQLTDVHIGPTLDGRWLREVVSKVNALQADVVVITGDLVDGSVAQLLSHVEPLRELQARHGVYFVTGNHEYYSGVDAWLTELRKLGLTVLRNERVTIHPQGLAGPSAAPLGIDLIGVDDYHAGVFPGHGPDLPKALAGRDPSRLAVLLAHQPAAIAEAAQLGIDLQVSGHTHAGQLWPWGYFVRLQQPYVHGLHRHGSAQIYVSAGTGYWGPPMRLASEAEITELVLRPQRS</sequence>
<dbReference type="AlphaFoldDB" id="L7VWQ9"/>
<dbReference type="InterPro" id="IPR029052">
    <property type="entry name" value="Metallo-depent_PP-like"/>
</dbReference>
<dbReference type="PANTHER" id="PTHR31302:SF31">
    <property type="entry name" value="PHOSPHODIESTERASE YAEI"/>
    <property type="match status" value="1"/>
</dbReference>
<name>L7VWQ9_9BACT</name>
<evidence type="ECO:0000256" key="2">
    <source>
        <dbReference type="ARBA" id="ARBA00022723"/>
    </source>
</evidence>
<feature type="transmembrane region" description="Helical" evidence="5">
    <location>
        <begin position="7"/>
        <end position="24"/>
    </location>
</feature>
<dbReference type="CDD" id="cd07385">
    <property type="entry name" value="MPP_YkuE_C"/>
    <property type="match status" value="1"/>
</dbReference>
<reference evidence="7" key="1">
    <citation type="submission" date="2012-09" db="EMBL/GenBank/DDBJ databases">
        <title>Metagenomic Characterization of a Microbial Community in Wastewater Detects High Levels of Antibiotic Resistance.</title>
        <authorList>
            <person name="Abrams M."/>
            <person name="Caldwell A."/>
            <person name="Vandaei E."/>
            <person name="Lee W."/>
            <person name="Perrott J."/>
            <person name="Khan S.Y."/>
            <person name="Ta J."/>
            <person name="Romero D."/>
            <person name="Nguyen V."/>
            <person name="Pourmand N."/>
            <person name="Ouverney C.C."/>
        </authorList>
    </citation>
    <scope>NUCLEOTIDE SEQUENCE</scope>
</reference>
<keyword evidence="5" id="KW-0472">Membrane</keyword>
<evidence type="ECO:0000259" key="6">
    <source>
        <dbReference type="Pfam" id="PF00149"/>
    </source>
</evidence>
<dbReference type="SUPFAM" id="SSF56300">
    <property type="entry name" value="Metallo-dependent phosphatases"/>
    <property type="match status" value="1"/>
</dbReference>
<keyword evidence="3" id="KW-0378">Hydrolase</keyword>
<dbReference type="GO" id="GO:0009245">
    <property type="term" value="P:lipid A biosynthetic process"/>
    <property type="evidence" value="ECO:0007669"/>
    <property type="project" value="TreeGrafter"/>
</dbReference>
<dbReference type="Pfam" id="PF00149">
    <property type="entry name" value="Metallophos"/>
    <property type="match status" value="1"/>
</dbReference>
<dbReference type="PANTHER" id="PTHR31302">
    <property type="entry name" value="TRANSMEMBRANE PROTEIN WITH METALLOPHOSPHOESTERASE DOMAIN-RELATED"/>
    <property type="match status" value="1"/>
</dbReference>
<evidence type="ECO:0000313" key="7">
    <source>
        <dbReference type="EMBL" id="AGC71816.1"/>
    </source>
</evidence>
<proteinExistence type="inferred from homology"/>
<evidence type="ECO:0000256" key="5">
    <source>
        <dbReference type="SAM" id="Phobius"/>
    </source>
</evidence>
<evidence type="ECO:0000256" key="3">
    <source>
        <dbReference type="ARBA" id="ARBA00022801"/>
    </source>
</evidence>
<dbReference type="GO" id="GO:0046872">
    <property type="term" value="F:metal ion binding"/>
    <property type="evidence" value="ECO:0007669"/>
    <property type="project" value="UniProtKB-KW"/>
</dbReference>
<dbReference type="GO" id="GO:0016020">
    <property type="term" value="C:membrane"/>
    <property type="evidence" value="ECO:0007669"/>
    <property type="project" value="GOC"/>
</dbReference>
<evidence type="ECO:0000256" key="4">
    <source>
        <dbReference type="ARBA" id="ARBA00061089"/>
    </source>
</evidence>
<dbReference type="InterPro" id="IPR004843">
    <property type="entry name" value="Calcineurin-like_PHP"/>
</dbReference>
<feature type="transmembrane region" description="Helical" evidence="5">
    <location>
        <begin position="75"/>
        <end position="95"/>
    </location>
</feature>